<evidence type="ECO:0000313" key="1">
    <source>
        <dbReference type="EMBL" id="KUM50926.1"/>
    </source>
</evidence>
<protein>
    <submittedName>
        <fullName evidence="1">Uncharacterized protein</fullName>
    </submittedName>
</protein>
<proteinExistence type="predicted"/>
<gene>
    <name evidence="1" type="ORF">ABT39_MTgene772</name>
</gene>
<organism evidence="1">
    <name type="scientific">Picea glauca</name>
    <name type="common">White spruce</name>
    <name type="synonym">Pinus glauca</name>
    <dbReference type="NCBI Taxonomy" id="3330"/>
    <lineage>
        <taxon>Eukaryota</taxon>
        <taxon>Viridiplantae</taxon>
        <taxon>Streptophyta</taxon>
        <taxon>Embryophyta</taxon>
        <taxon>Tracheophyta</taxon>
        <taxon>Spermatophyta</taxon>
        <taxon>Pinopsida</taxon>
        <taxon>Pinidae</taxon>
        <taxon>Conifers I</taxon>
        <taxon>Pinales</taxon>
        <taxon>Pinaceae</taxon>
        <taxon>Picea</taxon>
    </lineage>
</organism>
<dbReference type="EMBL" id="LKAM01000001">
    <property type="protein sequence ID" value="KUM50926.1"/>
    <property type="molecule type" value="Genomic_DNA"/>
</dbReference>
<name>A0A101M4H0_PICGL</name>
<sequence length="57" mass="6438">MRSMQRFRYEHGPLNDRLLSASLVPFCSGGRASLYPAPVAILMPLFSWVYHYSGYAG</sequence>
<reference evidence="1" key="1">
    <citation type="journal article" date="2015" name="Genome Biol. Evol.">
        <title>Organellar Genomes of White Spruce (Picea glauca): Assembly and Annotation.</title>
        <authorList>
            <person name="Jackman S.D."/>
            <person name="Warren R.L."/>
            <person name="Gibb E.A."/>
            <person name="Vandervalk B.P."/>
            <person name="Mohamadi H."/>
            <person name="Chu J."/>
            <person name="Raymond A."/>
            <person name="Pleasance S."/>
            <person name="Coope R."/>
            <person name="Wildung M.R."/>
            <person name="Ritland C.E."/>
            <person name="Bousquet J."/>
            <person name="Jones S.J."/>
            <person name="Bohlmann J."/>
            <person name="Birol I."/>
        </authorList>
    </citation>
    <scope>NUCLEOTIDE SEQUENCE [LARGE SCALE GENOMIC DNA]</scope>
    <source>
        <tissue evidence="1">Flushing bud</tissue>
    </source>
</reference>
<keyword evidence="1" id="KW-0496">Mitochondrion</keyword>
<comment type="caution">
    <text evidence="1">The sequence shown here is derived from an EMBL/GenBank/DDBJ whole genome shotgun (WGS) entry which is preliminary data.</text>
</comment>
<geneLocation type="mitochondrion" evidence="1"/>
<accession>A0A101M4H0</accession>
<dbReference type="AlphaFoldDB" id="A0A101M4H0"/>